<dbReference type="InterPro" id="IPR050113">
    <property type="entry name" value="Ub_conjugating_enzyme"/>
</dbReference>
<sequence>MYSTIPNCRSPVVTAYRQSIWLHSSQSIFTRMGSSRRLQKELAEMRGGSSGSQLVRVLDVDENNLLHWTLLLFPDREPYNKGAFKVNVDFPAEYPFKPPRVTFMTKIYHPNIDEKGQVCLAIITAENWKPATRTEQVMHSLISLISEPELDHPLRADLAEEYTKDKKKFFKVAEDFTKKHGEKRPE</sequence>
<keyword evidence="4 6" id="KW-0833">Ubl conjugation pathway</keyword>
<dbReference type="FunFam" id="3.10.110.10:FF:000011">
    <property type="entry name" value="Ubiquitin-conjugating enzyme E2 L3"/>
    <property type="match status" value="1"/>
</dbReference>
<name>A0A915E8J0_9BILA</name>
<dbReference type="InterPro" id="IPR016135">
    <property type="entry name" value="UBQ-conjugating_enzyme/RWD"/>
</dbReference>
<dbReference type="WBParaSite" id="jg27">
    <property type="protein sequence ID" value="jg27"/>
    <property type="gene ID" value="jg27"/>
</dbReference>
<dbReference type="SUPFAM" id="SSF54495">
    <property type="entry name" value="UBC-like"/>
    <property type="match status" value="1"/>
</dbReference>
<evidence type="ECO:0000256" key="1">
    <source>
        <dbReference type="ARBA" id="ARBA00000485"/>
    </source>
</evidence>
<keyword evidence="8" id="KW-1185">Reference proteome</keyword>
<feature type="domain" description="UBC core" evidence="7">
    <location>
        <begin position="33"/>
        <end position="182"/>
    </location>
</feature>
<proteinExistence type="inferred from homology"/>
<keyword evidence="6" id="KW-0067">ATP-binding</keyword>
<dbReference type="Gene3D" id="3.10.110.10">
    <property type="entry name" value="Ubiquitin Conjugating Enzyme"/>
    <property type="match status" value="1"/>
</dbReference>
<accession>A0A915E8J0</accession>
<keyword evidence="6" id="KW-0547">Nucleotide-binding</keyword>
<organism evidence="8 9">
    <name type="scientific">Ditylenchus dipsaci</name>
    <dbReference type="NCBI Taxonomy" id="166011"/>
    <lineage>
        <taxon>Eukaryota</taxon>
        <taxon>Metazoa</taxon>
        <taxon>Ecdysozoa</taxon>
        <taxon>Nematoda</taxon>
        <taxon>Chromadorea</taxon>
        <taxon>Rhabditida</taxon>
        <taxon>Tylenchina</taxon>
        <taxon>Tylenchomorpha</taxon>
        <taxon>Sphaerularioidea</taxon>
        <taxon>Anguinidae</taxon>
        <taxon>Anguininae</taxon>
        <taxon>Ditylenchus</taxon>
    </lineage>
</organism>
<evidence type="ECO:0000313" key="8">
    <source>
        <dbReference type="Proteomes" id="UP000887574"/>
    </source>
</evidence>
<keyword evidence="3" id="KW-0808">Transferase</keyword>
<dbReference type="Proteomes" id="UP000887574">
    <property type="component" value="Unplaced"/>
</dbReference>
<dbReference type="AlphaFoldDB" id="A0A915E8J0"/>
<dbReference type="PROSITE" id="PS00183">
    <property type="entry name" value="UBC_1"/>
    <property type="match status" value="1"/>
</dbReference>
<dbReference type="Pfam" id="PF00179">
    <property type="entry name" value="UQ_con"/>
    <property type="match status" value="1"/>
</dbReference>
<evidence type="ECO:0000256" key="5">
    <source>
        <dbReference type="PROSITE-ProRule" id="PRU10133"/>
    </source>
</evidence>
<dbReference type="InterPro" id="IPR000608">
    <property type="entry name" value="UBC"/>
</dbReference>
<dbReference type="InterPro" id="IPR023313">
    <property type="entry name" value="UBQ-conjugating_AS"/>
</dbReference>
<evidence type="ECO:0000256" key="2">
    <source>
        <dbReference type="ARBA" id="ARBA00012486"/>
    </source>
</evidence>
<dbReference type="CDD" id="cd23801">
    <property type="entry name" value="UBCc_UBE2L3"/>
    <property type="match status" value="1"/>
</dbReference>
<dbReference type="EC" id="2.3.2.23" evidence="2"/>
<protein>
    <recommendedName>
        <fullName evidence="2">E2 ubiquitin-conjugating enzyme</fullName>
        <ecNumber evidence="2">2.3.2.23</ecNumber>
    </recommendedName>
</protein>
<comment type="similarity">
    <text evidence="6">Belongs to the ubiquitin-conjugating enzyme family.</text>
</comment>
<dbReference type="PROSITE" id="PS50127">
    <property type="entry name" value="UBC_2"/>
    <property type="match status" value="1"/>
</dbReference>
<dbReference type="GO" id="GO:0032446">
    <property type="term" value="P:protein modification by small protein conjugation"/>
    <property type="evidence" value="ECO:0007669"/>
    <property type="project" value="UniProtKB-ARBA"/>
</dbReference>
<dbReference type="GO" id="GO:0061631">
    <property type="term" value="F:ubiquitin conjugating enzyme activity"/>
    <property type="evidence" value="ECO:0007669"/>
    <property type="project" value="UniProtKB-EC"/>
</dbReference>
<dbReference type="PANTHER" id="PTHR24067">
    <property type="entry name" value="UBIQUITIN-CONJUGATING ENZYME E2"/>
    <property type="match status" value="1"/>
</dbReference>
<evidence type="ECO:0000259" key="7">
    <source>
        <dbReference type="PROSITE" id="PS50127"/>
    </source>
</evidence>
<reference evidence="9" key="1">
    <citation type="submission" date="2022-11" db="UniProtKB">
        <authorList>
            <consortium name="WormBaseParasite"/>
        </authorList>
    </citation>
    <scope>IDENTIFICATION</scope>
</reference>
<evidence type="ECO:0000256" key="3">
    <source>
        <dbReference type="ARBA" id="ARBA00022679"/>
    </source>
</evidence>
<dbReference type="GO" id="GO:0005524">
    <property type="term" value="F:ATP binding"/>
    <property type="evidence" value="ECO:0007669"/>
    <property type="project" value="UniProtKB-UniRule"/>
</dbReference>
<evidence type="ECO:0000256" key="4">
    <source>
        <dbReference type="ARBA" id="ARBA00022786"/>
    </source>
</evidence>
<dbReference type="SMART" id="SM00212">
    <property type="entry name" value="UBCc"/>
    <property type="match status" value="1"/>
</dbReference>
<evidence type="ECO:0000256" key="6">
    <source>
        <dbReference type="RuleBase" id="RU362109"/>
    </source>
</evidence>
<evidence type="ECO:0000313" key="9">
    <source>
        <dbReference type="WBParaSite" id="jg27"/>
    </source>
</evidence>
<feature type="active site" description="Glycyl thioester intermediate" evidence="5">
    <location>
        <position position="119"/>
    </location>
</feature>
<comment type="catalytic activity">
    <reaction evidence="1">
        <text>S-ubiquitinyl-[E1 ubiquitin-activating enzyme]-L-cysteine + [E2 ubiquitin-conjugating enzyme]-L-cysteine = [E1 ubiquitin-activating enzyme]-L-cysteine + S-ubiquitinyl-[E2 ubiquitin-conjugating enzyme]-L-cysteine.</text>
        <dbReference type="EC" id="2.3.2.23"/>
    </reaction>
</comment>